<dbReference type="Gene3D" id="1.10.555.10">
    <property type="entry name" value="Rho GTPase activation protein"/>
    <property type="match status" value="1"/>
</dbReference>
<dbReference type="Gene3D" id="1.20.1270.60">
    <property type="entry name" value="Arfaptin homology (AH) domain/BAR domain"/>
    <property type="match status" value="1"/>
</dbReference>
<dbReference type="GO" id="GO:0005096">
    <property type="term" value="F:GTPase activator activity"/>
    <property type="evidence" value="ECO:0007669"/>
    <property type="project" value="UniProtKB-KW"/>
</dbReference>
<dbReference type="InterPro" id="IPR047225">
    <property type="entry name" value="PH_GRAF"/>
</dbReference>
<dbReference type="Gene3D" id="2.30.30.40">
    <property type="entry name" value="SH3 Domains"/>
    <property type="match status" value="1"/>
</dbReference>
<dbReference type="SUPFAM" id="SSF103657">
    <property type="entry name" value="BAR/IMD domain-like"/>
    <property type="match status" value="1"/>
</dbReference>
<evidence type="ECO:0000259" key="8">
    <source>
        <dbReference type="PROSITE" id="PS50238"/>
    </source>
</evidence>
<dbReference type="InterPro" id="IPR000198">
    <property type="entry name" value="RhoGAP_dom"/>
</dbReference>
<dbReference type="Ensembl" id="ENSNFUT00015040962.1">
    <property type="protein sequence ID" value="ENSNFUP00015039242.1"/>
    <property type="gene ID" value="ENSNFUG00015018793.1"/>
</dbReference>
<dbReference type="InterPro" id="IPR004148">
    <property type="entry name" value="BAR_dom"/>
</dbReference>
<feature type="domain" description="SH3" evidence="6">
    <location>
        <begin position="662"/>
        <end position="720"/>
    </location>
</feature>
<reference evidence="9" key="3">
    <citation type="submission" date="2025-09" db="UniProtKB">
        <authorList>
            <consortium name="Ensembl"/>
        </authorList>
    </citation>
    <scope>IDENTIFICATION</scope>
</reference>
<dbReference type="InterPro" id="IPR027267">
    <property type="entry name" value="AH/BAR_dom_sf"/>
</dbReference>
<dbReference type="Pfam" id="PF00620">
    <property type="entry name" value="RhoGAP"/>
    <property type="match status" value="1"/>
</dbReference>
<evidence type="ECO:0000256" key="4">
    <source>
        <dbReference type="SAM" id="Coils"/>
    </source>
</evidence>
<feature type="compositionally biased region" description="Low complexity" evidence="5">
    <location>
        <begin position="572"/>
        <end position="581"/>
    </location>
</feature>
<keyword evidence="4" id="KW-0175">Coiled coil</keyword>
<dbReference type="SMART" id="SM00326">
    <property type="entry name" value="SH3"/>
    <property type="match status" value="1"/>
</dbReference>
<evidence type="ECO:0000259" key="7">
    <source>
        <dbReference type="PROSITE" id="PS50003"/>
    </source>
</evidence>
<evidence type="ECO:0000256" key="3">
    <source>
        <dbReference type="PROSITE-ProRule" id="PRU00192"/>
    </source>
</evidence>
<organism evidence="9 10">
    <name type="scientific">Nothobranchius furzeri</name>
    <name type="common">Turquoise killifish</name>
    <dbReference type="NCBI Taxonomy" id="105023"/>
    <lineage>
        <taxon>Eukaryota</taxon>
        <taxon>Metazoa</taxon>
        <taxon>Chordata</taxon>
        <taxon>Craniata</taxon>
        <taxon>Vertebrata</taxon>
        <taxon>Euteleostomi</taxon>
        <taxon>Actinopterygii</taxon>
        <taxon>Neopterygii</taxon>
        <taxon>Teleostei</taxon>
        <taxon>Neoteleostei</taxon>
        <taxon>Acanthomorphata</taxon>
        <taxon>Ovalentaria</taxon>
        <taxon>Atherinomorphae</taxon>
        <taxon>Cyprinodontiformes</taxon>
        <taxon>Nothobranchiidae</taxon>
        <taxon>Nothobranchius</taxon>
    </lineage>
</organism>
<dbReference type="Pfam" id="PF14604">
    <property type="entry name" value="SH3_9"/>
    <property type="match status" value="1"/>
</dbReference>
<dbReference type="Proteomes" id="UP000694548">
    <property type="component" value="Chromosome sgr11"/>
</dbReference>
<proteinExistence type="predicted"/>
<dbReference type="SUPFAM" id="SSF50729">
    <property type="entry name" value="PH domain-like"/>
    <property type="match status" value="1"/>
</dbReference>
<dbReference type="CDD" id="cd01249">
    <property type="entry name" value="BAR-PH_GRAF_family"/>
    <property type="match status" value="1"/>
</dbReference>
<dbReference type="SMART" id="SM00324">
    <property type="entry name" value="RhoGAP"/>
    <property type="match status" value="1"/>
</dbReference>
<dbReference type="Pfam" id="PF00169">
    <property type="entry name" value="PH"/>
    <property type="match status" value="1"/>
</dbReference>
<dbReference type="InterPro" id="IPR001452">
    <property type="entry name" value="SH3_domain"/>
</dbReference>
<reference evidence="9" key="2">
    <citation type="submission" date="2025-08" db="UniProtKB">
        <authorList>
            <consortium name="Ensembl"/>
        </authorList>
    </citation>
    <scope>IDENTIFICATION</scope>
</reference>
<feature type="domain" description="Rho-GAP" evidence="8">
    <location>
        <begin position="317"/>
        <end position="508"/>
    </location>
</feature>
<dbReference type="PROSITE" id="PS50003">
    <property type="entry name" value="PH_DOMAIN"/>
    <property type="match status" value="1"/>
</dbReference>
<dbReference type="InterPro" id="IPR001849">
    <property type="entry name" value="PH_domain"/>
</dbReference>
<reference evidence="9" key="1">
    <citation type="submission" date="2014-08" db="EMBL/GenBank/DDBJ databases">
        <authorList>
            <person name="Senf B."/>
            <person name="Petzold A."/>
            <person name="Downie B.R."/>
            <person name="Koch P."/>
            <person name="Platzer M."/>
        </authorList>
    </citation>
    <scope>NUCLEOTIDE SEQUENCE [LARGE SCALE GENOMIC DNA]</scope>
    <source>
        <strain evidence="9">GRZ</strain>
    </source>
</reference>
<evidence type="ECO:0000313" key="10">
    <source>
        <dbReference type="Proteomes" id="UP000694548"/>
    </source>
</evidence>
<evidence type="ECO:0000256" key="1">
    <source>
        <dbReference type="ARBA" id="ARBA00022443"/>
    </source>
</evidence>
<evidence type="ECO:0000313" key="9">
    <source>
        <dbReference type="Ensembl" id="ENSNFUP00015039242.1"/>
    </source>
</evidence>
<gene>
    <name evidence="9" type="primary">LOC107386362</name>
</gene>
<dbReference type="FunFam" id="1.20.1270.60:FF:000001">
    <property type="entry name" value="Rho GTPase-activating protein 26"/>
    <property type="match status" value="1"/>
</dbReference>
<keyword evidence="1 3" id="KW-0728">SH3 domain</keyword>
<dbReference type="GO" id="GO:0007165">
    <property type="term" value="P:signal transduction"/>
    <property type="evidence" value="ECO:0007669"/>
    <property type="project" value="InterPro"/>
</dbReference>
<feature type="domain" description="PH" evidence="7">
    <location>
        <begin position="265"/>
        <end position="375"/>
    </location>
</feature>
<evidence type="ECO:0000256" key="2">
    <source>
        <dbReference type="ARBA" id="ARBA00022468"/>
    </source>
</evidence>
<keyword evidence="10" id="KW-1185">Reference proteome</keyword>
<dbReference type="InterPro" id="IPR036028">
    <property type="entry name" value="SH3-like_dom_sf"/>
</dbReference>
<dbReference type="GeneTree" id="ENSGT00940000155492"/>
<evidence type="ECO:0000256" key="5">
    <source>
        <dbReference type="SAM" id="MobiDB-lite"/>
    </source>
</evidence>
<feature type="coiled-coil region" evidence="4">
    <location>
        <begin position="225"/>
        <end position="259"/>
    </location>
</feature>
<dbReference type="Pfam" id="PF16746">
    <property type="entry name" value="BAR_3"/>
    <property type="match status" value="1"/>
</dbReference>
<dbReference type="PANTHER" id="PTHR12552">
    <property type="entry name" value="OLIGOPHRENIN 1"/>
    <property type="match status" value="1"/>
</dbReference>
<dbReference type="SUPFAM" id="SSF48350">
    <property type="entry name" value="GTPase activation domain, GAP"/>
    <property type="match status" value="1"/>
</dbReference>
<dbReference type="PROSITE" id="PS50002">
    <property type="entry name" value="SH3"/>
    <property type="match status" value="1"/>
</dbReference>
<dbReference type="InterPro" id="IPR047234">
    <property type="entry name" value="GRAF_fam"/>
</dbReference>
<keyword evidence="2" id="KW-0343">GTPase activation</keyword>
<sequence>MGLPTLEFSDSLLDSPEFRERLQCHEIELERTNRFIKDLIKDGNMLISALNSLSLAVQRFSRSLQEFQFECIGDAETDDEINIAQSLKEFSQLLSTMEEERKRLIQNADDVLISPLEKFRKEQIGAVKEGKKQFDKETERYYSLQEKYLSVSSKKKESQLHEADSQMNKDRKIFYDASLQYVFKIQEVQERKKFEFVEPLLAFLQGLFTSYHEGYELACEFEPYKQQLQFNLQNARNNFESTRAEVERLMKRIRSAEDDFKAPSCFTMEGFLYIQEKRPLGSVWTRYYCTYEKSSKMFTMGNTEVRPASRQPNGVVNGTPEMFKLRSCVRRKTDSIDKRFCFDIEVVERHGVITLQALSEANRRLWMEAMDGKEPSDFFYCFTAFLNEAGFNFVKKCVELVETREPLLTYRLHKEFIRAAKYDDQKHRVRAIHALVHRLPDRNRAMLDVLANMELPNLNQNLMTVSNLGMIFGPTLMRSQEETVAAMMNIKFQNIVVEIIIENHDKVSSSSTPIGSQESLSSHSSEKNVLSQTSPPSSPAAETGLPTTMPLSPPPESFCSPPNGEDQRQPDSSLSTQLTPSSSWISAPLSAAEQASSLSSSTSSLLSAVERSFNRNSTRESSVFSSALDICPSGRFVHFKYFLCTTCEKGCCFISLAINVATPYRDAKALYSCEAEHSHELSFPQGALFCNVCPSVEPGWLQATYKGKTGLIPENYVTFI</sequence>
<name>A0A8C6VTN4_NOTFU</name>
<dbReference type="InterPro" id="IPR011993">
    <property type="entry name" value="PH-like_dom_sf"/>
</dbReference>
<protein>
    <submittedName>
        <fullName evidence="9">Rho GTPase activating protein 42a</fullName>
    </submittedName>
</protein>
<evidence type="ECO:0000259" key="6">
    <source>
        <dbReference type="PROSITE" id="PS50002"/>
    </source>
</evidence>
<accession>A0A8C6VTN4</accession>
<feature type="region of interest" description="Disordered" evidence="5">
    <location>
        <begin position="507"/>
        <end position="581"/>
    </location>
</feature>
<feature type="compositionally biased region" description="Low complexity" evidence="5">
    <location>
        <begin position="516"/>
        <end position="531"/>
    </location>
</feature>
<dbReference type="PANTHER" id="PTHR12552:SF3">
    <property type="entry name" value="RHO GTPASE-ACTIVATING PROTEIN 42"/>
    <property type="match status" value="1"/>
</dbReference>
<dbReference type="PROSITE" id="PS50238">
    <property type="entry name" value="RHOGAP"/>
    <property type="match status" value="1"/>
</dbReference>
<dbReference type="InterPro" id="IPR008936">
    <property type="entry name" value="Rho_GTPase_activation_prot"/>
</dbReference>
<dbReference type="AlphaFoldDB" id="A0A8C6VTN4"/>
<dbReference type="SUPFAM" id="SSF50044">
    <property type="entry name" value="SH3-domain"/>
    <property type="match status" value="1"/>
</dbReference>
<dbReference type="SMART" id="SM00233">
    <property type="entry name" value="PH"/>
    <property type="match status" value="1"/>
</dbReference>
<dbReference type="Gene3D" id="2.30.29.30">
    <property type="entry name" value="Pleckstrin-homology domain (PH domain)/Phosphotyrosine-binding domain (PTB)"/>
    <property type="match status" value="1"/>
</dbReference>
<dbReference type="GO" id="GO:0005737">
    <property type="term" value="C:cytoplasm"/>
    <property type="evidence" value="ECO:0007669"/>
    <property type="project" value="InterPro"/>
</dbReference>